<proteinExistence type="predicted"/>
<feature type="chain" id="PRO_5046878926" evidence="1">
    <location>
        <begin position="21"/>
        <end position="352"/>
    </location>
</feature>
<organism evidence="3 4">
    <name type="scientific">Rhodococcus oryzae</name>
    <dbReference type="NCBI Taxonomy" id="2571143"/>
    <lineage>
        <taxon>Bacteria</taxon>
        <taxon>Bacillati</taxon>
        <taxon>Actinomycetota</taxon>
        <taxon>Actinomycetes</taxon>
        <taxon>Mycobacteriales</taxon>
        <taxon>Nocardiaceae</taxon>
        <taxon>Rhodococcus</taxon>
    </lineage>
</organism>
<evidence type="ECO:0000313" key="3">
    <source>
        <dbReference type="EMBL" id="TJZ76047.1"/>
    </source>
</evidence>
<dbReference type="Gene3D" id="3.40.710.10">
    <property type="entry name" value="DD-peptidase/beta-lactamase superfamily"/>
    <property type="match status" value="1"/>
</dbReference>
<feature type="domain" description="Beta-lactamase-related" evidence="2">
    <location>
        <begin position="55"/>
        <end position="343"/>
    </location>
</feature>
<reference evidence="3 4" key="1">
    <citation type="submission" date="2019-04" db="EMBL/GenBank/DDBJ databases">
        <title>Rhodococcus oryzae sp. nov., a novel actinomycete isolated from rhizosphere soil of rice (Oryza sativa L.).</title>
        <authorList>
            <person name="Li C."/>
        </authorList>
    </citation>
    <scope>NUCLEOTIDE SEQUENCE [LARGE SCALE GENOMIC DNA]</scope>
    <source>
        <strain evidence="3 4">NEAU-CX67</strain>
    </source>
</reference>
<dbReference type="InterPro" id="IPR001466">
    <property type="entry name" value="Beta-lactam-related"/>
</dbReference>
<dbReference type="SUPFAM" id="SSF56601">
    <property type="entry name" value="beta-lactamase/transpeptidase-like"/>
    <property type="match status" value="1"/>
</dbReference>
<evidence type="ECO:0000256" key="1">
    <source>
        <dbReference type="SAM" id="SignalP"/>
    </source>
</evidence>
<dbReference type="PANTHER" id="PTHR46825:SF8">
    <property type="entry name" value="BETA-LACTAMASE-RELATED"/>
    <property type="match status" value="1"/>
</dbReference>
<dbReference type="Proteomes" id="UP000305109">
    <property type="component" value="Unassembled WGS sequence"/>
</dbReference>
<dbReference type="Pfam" id="PF00144">
    <property type="entry name" value="Beta-lactamase"/>
    <property type="match status" value="1"/>
</dbReference>
<name>A0ABY2RH27_9NOCA</name>
<accession>A0ABY2RH27</accession>
<sequence>MRRSILMTAAACAVALVVGAAPTAAALAPVTAVSDASLAAAARPILERAPHDQAGVAYIDSSGTRYAYFGASEDSEYEIGSITKTFTAGLFTEAISRGEVREDTRVGELLPVAGTPVADVMLIELASHKSGLPQFALTPDMAAGGIAWQLEGKNPFTFDREALLNQARWSPLVGRGLVVSYSTLGYALLGQALAAAAHTDYATLLRERMLEPLGLAHTWLPLTAADLPPGVSAGFNAQGRPQDPWPIGAYAPAGGLRSTLPDMVRYTSALLAGTAPGSSAMTPRWDKIGGTRGGMSWTVFERDGVEYTTHAGGTGGFEGVIMMDRARGRAVVIQTNQVANIEKEGLDLLKAL</sequence>
<dbReference type="PANTHER" id="PTHR46825">
    <property type="entry name" value="D-ALANYL-D-ALANINE-CARBOXYPEPTIDASE/ENDOPEPTIDASE AMPH"/>
    <property type="match status" value="1"/>
</dbReference>
<dbReference type="InterPro" id="IPR012338">
    <property type="entry name" value="Beta-lactam/transpept-like"/>
</dbReference>
<comment type="caution">
    <text evidence="3">The sequence shown here is derived from an EMBL/GenBank/DDBJ whole genome shotgun (WGS) entry which is preliminary data.</text>
</comment>
<keyword evidence="4" id="KW-1185">Reference proteome</keyword>
<evidence type="ECO:0000313" key="4">
    <source>
        <dbReference type="Proteomes" id="UP000305109"/>
    </source>
</evidence>
<feature type="signal peptide" evidence="1">
    <location>
        <begin position="1"/>
        <end position="20"/>
    </location>
</feature>
<dbReference type="InterPro" id="IPR050491">
    <property type="entry name" value="AmpC-like"/>
</dbReference>
<dbReference type="EMBL" id="SUMD01000009">
    <property type="protein sequence ID" value="TJZ76047.1"/>
    <property type="molecule type" value="Genomic_DNA"/>
</dbReference>
<evidence type="ECO:0000259" key="2">
    <source>
        <dbReference type="Pfam" id="PF00144"/>
    </source>
</evidence>
<protein>
    <submittedName>
        <fullName evidence="3">Beta-lactamase family protein</fullName>
    </submittedName>
</protein>
<dbReference type="RefSeq" id="WP_136911196.1">
    <property type="nucleotide sequence ID" value="NZ_SUMD01000009.1"/>
</dbReference>
<gene>
    <name evidence="3" type="ORF">FCG67_18710</name>
</gene>
<keyword evidence="1" id="KW-0732">Signal</keyword>